<evidence type="ECO:0000313" key="3">
    <source>
        <dbReference type="EMBL" id="CAF05641.1"/>
    </source>
</evidence>
<keyword evidence="2" id="KW-0732">Signal</keyword>
<dbReference type="NCBIfam" id="TIGR02268">
    <property type="entry name" value="Myxococcus xanthus paralogous family TIGR02268"/>
    <property type="match status" value="1"/>
</dbReference>
<evidence type="ECO:0000256" key="1">
    <source>
        <dbReference type="SAM" id="Coils"/>
    </source>
</evidence>
<accession>Q5ZPB6</accession>
<protein>
    <recommendedName>
        <fullName evidence="4">DUF2381 family protein</fullName>
    </recommendedName>
</protein>
<feature type="coiled-coil region" evidence="1">
    <location>
        <begin position="140"/>
        <end position="167"/>
    </location>
</feature>
<reference evidence="3" key="1">
    <citation type="journal article" date="2004" name="Chem. Biol.">
        <title>Identification and analysis of the core biosynthetic machinery of tubulysin, a potent cytotoxin with potential anticancer activity.</title>
        <authorList>
            <person name="Sandmann A."/>
            <person name="Sasse F."/>
            <person name="Muller R."/>
        </authorList>
    </citation>
    <scope>NUCLEOTIDE SEQUENCE</scope>
    <source>
        <strain evidence="3">An d48</strain>
    </source>
</reference>
<organism evidence="3">
    <name type="scientific">Archangium disciforme</name>
    <dbReference type="NCBI Taxonomy" id="38"/>
    <lineage>
        <taxon>Bacteria</taxon>
        <taxon>Pseudomonadati</taxon>
        <taxon>Myxococcota</taxon>
        <taxon>Myxococcia</taxon>
        <taxon>Myxococcales</taxon>
        <taxon>Cystobacterineae</taxon>
        <taxon>Archangiaceae</taxon>
        <taxon>Archangium</taxon>
    </lineage>
</organism>
<feature type="signal peptide" evidence="2">
    <location>
        <begin position="1"/>
        <end position="18"/>
    </location>
</feature>
<dbReference type="EMBL" id="AJ620477">
    <property type="protein sequence ID" value="CAF05641.1"/>
    <property type="molecule type" value="Genomic_DNA"/>
</dbReference>
<name>Q5ZPB6_9BACT</name>
<feature type="chain" id="PRO_5004265264" description="DUF2381 family protein" evidence="2">
    <location>
        <begin position="19"/>
        <end position="306"/>
    </location>
</feature>
<proteinExistence type="predicted"/>
<keyword evidence="1" id="KW-0175">Coiled coil</keyword>
<dbReference type="InterPro" id="IPR011754">
    <property type="entry name" value="Mxa_paralog_2268"/>
</dbReference>
<sequence>MSPIVVLLVIALFSGAAAAQSRPAATGLGVRRIEFSAENFEAMTTPEVQISPGVSTTFEFNSALLQEKVAVEGADRFSLVDIGRSTLRLVPSEQVLPGERLRVTVRFLDGAAPVGMAFILVAHPAQAERLVEVWRNQRTVESYQQESKEARAEAQRCHEENERLRAEYAGPGGLAGLLANRVIGKSGVSVKPLDFEKEVRQRPGDAIRILRAWSYRSANRVSVLMDLDYPEAAQRWIAQGASLVSKTGETLSMLPVWQEAPVANARIRRLVVEAEAEPDAAQDTFTLKLWESNGLRTITLSGVTFP</sequence>
<dbReference type="AlphaFoldDB" id="Q5ZPB6"/>
<reference evidence="3" key="2">
    <citation type="submission" date="2004-10" db="EMBL/GenBank/DDBJ databases">
        <title>Identifizierung und Charakterisierung des Tubulysin Biosynthesegenclusters aus dem Myxobakterium Angiococcus disciformis An d48.</title>
        <authorList>
            <person name="Sandmann A."/>
        </authorList>
    </citation>
    <scope>NUCLEOTIDE SEQUENCE</scope>
    <source>
        <strain evidence="3">An d48</strain>
    </source>
</reference>
<evidence type="ECO:0008006" key="4">
    <source>
        <dbReference type="Google" id="ProtNLM"/>
    </source>
</evidence>
<evidence type="ECO:0000256" key="2">
    <source>
        <dbReference type="SAM" id="SignalP"/>
    </source>
</evidence>
<dbReference type="Pfam" id="PF09544">
    <property type="entry name" value="DUF2381"/>
    <property type="match status" value="1"/>
</dbReference>